<dbReference type="InterPro" id="IPR051681">
    <property type="entry name" value="Ser/Thr_Kinases-Pseudokinases"/>
</dbReference>
<dbReference type="PROSITE" id="PS00108">
    <property type="entry name" value="PROTEIN_KINASE_ST"/>
    <property type="match status" value="1"/>
</dbReference>
<dbReference type="InterPro" id="IPR011009">
    <property type="entry name" value="Kinase-like_dom_sf"/>
</dbReference>
<feature type="region of interest" description="Disordered" evidence="1">
    <location>
        <begin position="187"/>
        <end position="213"/>
    </location>
</feature>
<evidence type="ECO:0000259" key="2">
    <source>
        <dbReference type="PROSITE" id="PS50011"/>
    </source>
</evidence>
<dbReference type="SMART" id="SM00220">
    <property type="entry name" value="S_TKc"/>
    <property type="match status" value="1"/>
</dbReference>
<proteinExistence type="predicted"/>
<feature type="domain" description="Protein kinase" evidence="2">
    <location>
        <begin position="579"/>
        <end position="860"/>
    </location>
</feature>
<dbReference type="PROSITE" id="PS50011">
    <property type="entry name" value="PROTEIN_KINASE_DOM"/>
    <property type="match status" value="1"/>
</dbReference>
<keyword evidence="4" id="KW-1185">Reference proteome</keyword>
<dbReference type="InterPro" id="IPR008271">
    <property type="entry name" value="Ser/Thr_kinase_AS"/>
</dbReference>
<dbReference type="InterPro" id="IPR001245">
    <property type="entry name" value="Ser-Thr/Tyr_kinase_cat_dom"/>
</dbReference>
<name>A0AAD7MJ19_9AGAR</name>
<gene>
    <name evidence="3" type="ORF">B0H16DRAFT_1607752</name>
</gene>
<evidence type="ECO:0000313" key="4">
    <source>
        <dbReference type="Proteomes" id="UP001215598"/>
    </source>
</evidence>
<organism evidence="3 4">
    <name type="scientific">Mycena metata</name>
    <dbReference type="NCBI Taxonomy" id="1033252"/>
    <lineage>
        <taxon>Eukaryota</taxon>
        <taxon>Fungi</taxon>
        <taxon>Dikarya</taxon>
        <taxon>Basidiomycota</taxon>
        <taxon>Agaricomycotina</taxon>
        <taxon>Agaricomycetes</taxon>
        <taxon>Agaricomycetidae</taxon>
        <taxon>Agaricales</taxon>
        <taxon>Marasmiineae</taxon>
        <taxon>Mycenaceae</taxon>
        <taxon>Mycena</taxon>
    </lineage>
</organism>
<protein>
    <recommendedName>
        <fullName evidence="2">Protein kinase domain-containing protein</fullName>
    </recommendedName>
</protein>
<dbReference type="PANTHER" id="PTHR44329">
    <property type="entry name" value="SERINE/THREONINE-PROTEIN KINASE TNNI3K-RELATED"/>
    <property type="match status" value="1"/>
</dbReference>
<dbReference type="GO" id="GO:0005524">
    <property type="term" value="F:ATP binding"/>
    <property type="evidence" value="ECO:0007669"/>
    <property type="project" value="InterPro"/>
</dbReference>
<comment type="caution">
    <text evidence="3">The sequence shown here is derived from an EMBL/GenBank/DDBJ whole genome shotgun (WGS) entry which is preliminary data.</text>
</comment>
<dbReference type="EMBL" id="JARKIB010000258">
    <property type="protein sequence ID" value="KAJ7718999.1"/>
    <property type="molecule type" value="Genomic_DNA"/>
</dbReference>
<sequence length="928" mass="102185">MIGAGGTGGQGEHRRQIAADGLQPSRTTIMYGGFGGRGGDGGQGGVGGRGEGPQISGNFDYSNVFAPGGGDIHYHAAPSSHQSVQVTGNSQDMRSLVPVEIYTSQLLRQQRGFPLYNTGPQSVLPQPYRDQGISIGDMGRVTPEGIFDFFFNVFLPRDHPINNGRVPEDFVPLPRYALEDDYHHIEHKPGSNVSSSYPSIQETDPGPVESSERTFSFHCRGPIGALLILQRGSKLKKLENVEQMRQYAEQNAESWYKYVNGPRGRNVDNGALCLVTGREKTQAGGLATFHSIDPGAGFSLSFTPSATDPDLVDRYEFNITPARTETFVASLNGRGEPFYNQTVFLHGFSISLGYSIWNPRWTRSVRLTSITDSNLTGGTSSSLSPSSQGSTTSSILNFFGLGGRWGSQRPTTGEKTVTTSPIAPAAKIFHPSHIINDHILREAPDARVVISHDDDWSEILRDDTVQNMSEFLQRVSQRFEIVGEGGVRYLKARDPTMNSNVGTLVAELVRILDDQLRYPQFLGCRGPEAQTLIDLLQDLLDIMDTDSFPVVRPVLLNALLQLCQASVLSPSSFECSINLRTRLPKNGGGFGDIYKEDLDGRSVAVKVTRIFPDQDEKEVFKQFTREVLLWRQLSHPRVLPFFGANRLNNKLFSVSPWMENGDVPQFWREKPTLAEQHRLSFILDVALGLQYLHEQSVLHGDLKGRNILVTPSMRACICDFGVSLIALTKRDRAGNLPTYLPKGVGITEQDETSFQGAGTTRYMAPELFQPRRKNFSSDVYGFACTGYEILTGKVPFHDVHNDVGVHMLVIAGTRPSQPTTCSGTPSLDGLWSLLEDCWATDPEKRPTAAEIVAKLEGPLIQCSQSTSITSGPDWEDGPTAKFRRSLQIGSARSWPSVAQIDRISSGRNFNADLDLDLVDGSMRDPHQV</sequence>
<dbReference type="Gene3D" id="1.10.510.10">
    <property type="entry name" value="Transferase(Phosphotransferase) domain 1"/>
    <property type="match status" value="1"/>
</dbReference>
<reference evidence="3" key="1">
    <citation type="submission" date="2023-03" db="EMBL/GenBank/DDBJ databases">
        <title>Massive genome expansion in bonnet fungi (Mycena s.s.) driven by repeated elements and novel gene families across ecological guilds.</title>
        <authorList>
            <consortium name="Lawrence Berkeley National Laboratory"/>
            <person name="Harder C.B."/>
            <person name="Miyauchi S."/>
            <person name="Viragh M."/>
            <person name="Kuo A."/>
            <person name="Thoen E."/>
            <person name="Andreopoulos B."/>
            <person name="Lu D."/>
            <person name="Skrede I."/>
            <person name="Drula E."/>
            <person name="Henrissat B."/>
            <person name="Morin E."/>
            <person name="Kohler A."/>
            <person name="Barry K."/>
            <person name="LaButti K."/>
            <person name="Morin E."/>
            <person name="Salamov A."/>
            <person name="Lipzen A."/>
            <person name="Mereny Z."/>
            <person name="Hegedus B."/>
            <person name="Baldrian P."/>
            <person name="Stursova M."/>
            <person name="Weitz H."/>
            <person name="Taylor A."/>
            <person name="Grigoriev I.V."/>
            <person name="Nagy L.G."/>
            <person name="Martin F."/>
            <person name="Kauserud H."/>
        </authorList>
    </citation>
    <scope>NUCLEOTIDE SEQUENCE</scope>
    <source>
        <strain evidence="3">CBHHK182m</strain>
    </source>
</reference>
<dbReference type="Pfam" id="PF07714">
    <property type="entry name" value="PK_Tyr_Ser-Thr"/>
    <property type="match status" value="1"/>
</dbReference>
<dbReference type="AlphaFoldDB" id="A0AAD7MJ19"/>
<dbReference type="InterPro" id="IPR000719">
    <property type="entry name" value="Prot_kinase_dom"/>
</dbReference>
<accession>A0AAD7MJ19</accession>
<feature type="region of interest" description="Disordered" evidence="1">
    <location>
        <begin position="1"/>
        <end position="24"/>
    </location>
</feature>
<dbReference type="Proteomes" id="UP001215598">
    <property type="component" value="Unassembled WGS sequence"/>
</dbReference>
<feature type="compositionally biased region" description="Polar residues" evidence="1">
    <location>
        <begin position="191"/>
        <end position="202"/>
    </location>
</feature>
<dbReference type="SUPFAM" id="SSF56112">
    <property type="entry name" value="Protein kinase-like (PK-like)"/>
    <property type="match status" value="1"/>
</dbReference>
<evidence type="ECO:0000256" key="1">
    <source>
        <dbReference type="SAM" id="MobiDB-lite"/>
    </source>
</evidence>
<feature type="compositionally biased region" description="Gly residues" evidence="1">
    <location>
        <begin position="1"/>
        <end position="10"/>
    </location>
</feature>
<dbReference type="GO" id="GO:0004674">
    <property type="term" value="F:protein serine/threonine kinase activity"/>
    <property type="evidence" value="ECO:0007669"/>
    <property type="project" value="TreeGrafter"/>
</dbReference>
<evidence type="ECO:0000313" key="3">
    <source>
        <dbReference type="EMBL" id="KAJ7718999.1"/>
    </source>
</evidence>